<organism evidence="13 14">
    <name type="scientific">Stylophora pistillata</name>
    <name type="common">Smooth cauliflower coral</name>
    <dbReference type="NCBI Taxonomy" id="50429"/>
    <lineage>
        <taxon>Eukaryota</taxon>
        <taxon>Metazoa</taxon>
        <taxon>Cnidaria</taxon>
        <taxon>Anthozoa</taxon>
        <taxon>Hexacorallia</taxon>
        <taxon>Scleractinia</taxon>
        <taxon>Astrocoeniina</taxon>
        <taxon>Pocilloporidae</taxon>
        <taxon>Stylophora</taxon>
    </lineage>
</organism>
<comment type="caution">
    <text evidence="13">The sequence shown here is derived from an EMBL/GenBank/DDBJ whole genome shotgun (WGS) entry which is preliminary data.</text>
</comment>
<dbReference type="GO" id="GO:0005730">
    <property type="term" value="C:nucleolus"/>
    <property type="evidence" value="ECO:0007669"/>
    <property type="project" value="TreeGrafter"/>
</dbReference>
<feature type="region of interest" description="Disordered" evidence="12">
    <location>
        <begin position="279"/>
        <end position="321"/>
    </location>
</feature>
<evidence type="ECO:0000256" key="6">
    <source>
        <dbReference type="ARBA" id="ARBA00022701"/>
    </source>
</evidence>
<evidence type="ECO:0000256" key="2">
    <source>
        <dbReference type="ARBA" id="ARBA00004186"/>
    </source>
</evidence>
<proteinExistence type="inferred from homology"/>
<dbReference type="GO" id="GO:0000281">
    <property type="term" value="P:mitotic cytokinesis"/>
    <property type="evidence" value="ECO:0007669"/>
    <property type="project" value="InterPro"/>
</dbReference>
<feature type="region of interest" description="Disordered" evidence="12">
    <location>
        <begin position="51"/>
        <end position="91"/>
    </location>
</feature>
<sequence length="404" mass="45396">MALTFDVNELEGMKRAELQKLCKSVGIKANSKTSQLIEGLKIYASRISGTAEDSSVEQGKEPHTADCTEIGKAVKDSETTDFNRRSDTDDDSYKRELMDQLDKKVEEKMPAECKIPRFVQFLGKESSAAETNKTPANKWNKIHKQQFEKMDSIDVYLEKKRKRMEGFNQSVKRAKIVVDSCKEEKENRNSLARKSTGPKRKSRGKPAEVTFKPTVTTITKSSTFVFGSPAPKPFFQPANKTVTKSEKLKLKSPKVFKPIFSGSASNNEKLKTPLARKSLPAAAIKEDKSKTPANPSRKSTAATPFRFLPANAPDVTTPTPRKKFDLQASLAKPLTYKPHTGKLKPISSYKEQCRPTISQTKVKNHKVDVKSVKVTSRDERRKKDNKSRENRRANNLSRRRGLAS</sequence>
<dbReference type="GO" id="GO:0072686">
    <property type="term" value="C:mitotic spindle"/>
    <property type="evidence" value="ECO:0007669"/>
    <property type="project" value="TreeGrafter"/>
</dbReference>
<evidence type="ECO:0000256" key="12">
    <source>
        <dbReference type="SAM" id="MobiDB-lite"/>
    </source>
</evidence>
<evidence type="ECO:0000256" key="1">
    <source>
        <dbReference type="ARBA" id="ARBA00004123"/>
    </source>
</evidence>
<dbReference type="Pfam" id="PF16006">
    <property type="entry name" value="NUSAP"/>
    <property type="match status" value="1"/>
</dbReference>
<dbReference type="GO" id="GO:0003677">
    <property type="term" value="F:DNA binding"/>
    <property type="evidence" value="ECO:0007669"/>
    <property type="project" value="UniProtKB-KW"/>
</dbReference>
<comment type="similarity">
    <text evidence="3">Belongs to the NUSAP family.</text>
</comment>
<evidence type="ECO:0000256" key="5">
    <source>
        <dbReference type="ARBA" id="ARBA00022618"/>
    </source>
</evidence>
<dbReference type="EMBL" id="LSMT01000238">
    <property type="protein sequence ID" value="PFX22489.1"/>
    <property type="molecule type" value="Genomic_DNA"/>
</dbReference>
<evidence type="ECO:0000256" key="11">
    <source>
        <dbReference type="ARBA" id="ARBA00023306"/>
    </source>
</evidence>
<keyword evidence="7" id="KW-0498">Mitosis</keyword>
<dbReference type="GO" id="GO:0040001">
    <property type="term" value="P:establishment of mitotic spindle localization"/>
    <property type="evidence" value="ECO:0007669"/>
    <property type="project" value="InterPro"/>
</dbReference>
<keyword evidence="10" id="KW-0539">Nucleus</keyword>
<keyword evidence="9" id="KW-0206">Cytoskeleton</keyword>
<dbReference type="GO" id="GO:0008017">
    <property type="term" value="F:microtubule binding"/>
    <property type="evidence" value="ECO:0007669"/>
    <property type="project" value="TreeGrafter"/>
</dbReference>
<keyword evidence="8" id="KW-0238">DNA-binding</keyword>
<dbReference type="GO" id="GO:0005874">
    <property type="term" value="C:microtubule"/>
    <property type="evidence" value="ECO:0007669"/>
    <property type="project" value="UniProtKB-KW"/>
</dbReference>
<dbReference type="PANTHER" id="PTHR15874">
    <property type="entry name" value="NUCLEOLAR AND SPINDLE-ASSOCIATED PROTEIN 1"/>
    <property type="match status" value="1"/>
</dbReference>
<feature type="compositionally biased region" description="Polar residues" evidence="12">
    <location>
        <begin position="291"/>
        <end position="302"/>
    </location>
</feature>
<protein>
    <submittedName>
        <fullName evidence="13">Nucleolar and spindle-associated protein 1</fullName>
    </submittedName>
</protein>
<keyword evidence="4" id="KW-0963">Cytoplasm</keyword>
<evidence type="ECO:0000256" key="4">
    <source>
        <dbReference type="ARBA" id="ARBA00022490"/>
    </source>
</evidence>
<evidence type="ECO:0000256" key="9">
    <source>
        <dbReference type="ARBA" id="ARBA00023212"/>
    </source>
</evidence>
<dbReference type="GO" id="GO:0007076">
    <property type="term" value="P:mitotic chromosome condensation"/>
    <property type="evidence" value="ECO:0007669"/>
    <property type="project" value="TreeGrafter"/>
</dbReference>
<accession>A0A2B4S0C4</accession>
<dbReference type="InterPro" id="IPR026756">
    <property type="entry name" value="NuSAP"/>
</dbReference>
<keyword evidence="14" id="KW-1185">Reference proteome</keyword>
<dbReference type="AlphaFoldDB" id="A0A2B4S0C4"/>
<keyword evidence="11" id="KW-0131">Cell cycle</keyword>
<dbReference type="PANTHER" id="PTHR15874:SF1">
    <property type="entry name" value="NUCLEOLAR AND SPINDLE-ASSOCIATED PROTEIN 1"/>
    <property type="match status" value="1"/>
</dbReference>
<dbReference type="STRING" id="50429.A0A2B4S0C4"/>
<keyword evidence="5" id="KW-0132">Cell division</keyword>
<evidence type="ECO:0000313" key="13">
    <source>
        <dbReference type="EMBL" id="PFX22489.1"/>
    </source>
</evidence>
<evidence type="ECO:0000256" key="3">
    <source>
        <dbReference type="ARBA" id="ARBA00009702"/>
    </source>
</evidence>
<evidence type="ECO:0000256" key="8">
    <source>
        <dbReference type="ARBA" id="ARBA00023125"/>
    </source>
</evidence>
<name>A0A2B4S0C4_STYPI</name>
<evidence type="ECO:0000256" key="7">
    <source>
        <dbReference type="ARBA" id="ARBA00022776"/>
    </source>
</evidence>
<gene>
    <name evidence="13" type="primary">nusap1</name>
    <name evidence="13" type="ORF">AWC38_SpisGene12994</name>
</gene>
<feature type="region of interest" description="Disordered" evidence="12">
    <location>
        <begin position="182"/>
        <end position="207"/>
    </location>
</feature>
<comment type="subcellular location">
    <subcellularLocation>
        <location evidence="2">Cytoplasm</location>
        <location evidence="2">Cytoskeleton</location>
        <location evidence="2">Spindle</location>
    </subcellularLocation>
    <subcellularLocation>
        <location evidence="1">Nucleus</location>
    </subcellularLocation>
</comment>
<feature type="region of interest" description="Disordered" evidence="12">
    <location>
        <begin position="336"/>
        <end position="404"/>
    </location>
</feature>
<feature type="compositionally biased region" description="Basic and acidic residues" evidence="12">
    <location>
        <begin position="365"/>
        <end position="392"/>
    </location>
</feature>
<keyword evidence="6" id="KW-0493">Microtubule</keyword>
<evidence type="ECO:0000313" key="14">
    <source>
        <dbReference type="Proteomes" id="UP000225706"/>
    </source>
</evidence>
<dbReference type="Proteomes" id="UP000225706">
    <property type="component" value="Unassembled WGS sequence"/>
</dbReference>
<evidence type="ECO:0000256" key="10">
    <source>
        <dbReference type="ARBA" id="ARBA00023242"/>
    </source>
</evidence>
<reference evidence="14" key="1">
    <citation type="journal article" date="2017" name="bioRxiv">
        <title>Comparative analysis of the genomes of Stylophora pistillata and Acropora digitifera provides evidence for extensive differences between species of corals.</title>
        <authorList>
            <person name="Voolstra C.R."/>
            <person name="Li Y."/>
            <person name="Liew Y.J."/>
            <person name="Baumgarten S."/>
            <person name="Zoccola D."/>
            <person name="Flot J.-F."/>
            <person name="Tambutte S."/>
            <person name="Allemand D."/>
            <person name="Aranda M."/>
        </authorList>
    </citation>
    <scope>NUCLEOTIDE SEQUENCE [LARGE SCALE GENOMIC DNA]</scope>
</reference>
<dbReference type="OrthoDB" id="3258416at2759"/>
<feature type="compositionally biased region" description="Basic and acidic residues" evidence="12">
    <location>
        <begin position="72"/>
        <end position="91"/>
    </location>
</feature>